<evidence type="ECO:0000313" key="2">
    <source>
        <dbReference type="Proteomes" id="UP001060085"/>
    </source>
</evidence>
<keyword evidence="2" id="KW-1185">Reference proteome</keyword>
<proteinExistence type="predicted"/>
<accession>A0ACC0AS18</accession>
<organism evidence="1 2">
    <name type="scientific">Catharanthus roseus</name>
    <name type="common">Madagascar periwinkle</name>
    <name type="synonym">Vinca rosea</name>
    <dbReference type="NCBI Taxonomy" id="4058"/>
    <lineage>
        <taxon>Eukaryota</taxon>
        <taxon>Viridiplantae</taxon>
        <taxon>Streptophyta</taxon>
        <taxon>Embryophyta</taxon>
        <taxon>Tracheophyta</taxon>
        <taxon>Spermatophyta</taxon>
        <taxon>Magnoliopsida</taxon>
        <taxon>eudicotyledons</taxon>
        <taxon>Gunneridae</taxon>
        <taxon>Pentapetalae</taxon>
        <taxon>asterids</taxon>
        <taxon>lamiids</taxon>
        <taxon>Gentianales</taxon>
        <taxon>Apocynaceae</taxon>
        <taxon>Rauvolfioideae</taxon>
        <taxon>Vinceae</taxon>
        <taxon>Catharanthinae</taxon>
        <taxon>Catharanthus</taxon>
    </lineage>
</organism>
<reference evidence="2" key="1">
    <citation type="journal article" date="2023" name="Nat. Plants">
        <title>Single-cell RNA sequencing provides a high-resolution roadmap for understanding the multicellular compartmentation of specialized metabolism.</title>
        <authorList>
            <person name="Sun S."/>
            <person name="Shen X."/>
            <person name="Li Y."/>
            <person name="Li Y."/>
            <person name="Wang S."/>
            <person name="Li R."/>
            <person name="Zhang H."/>
            <person name="Shen G."/>
            <person name="Guo B."/>
            <person name="Wei J."/>
            <person name="Xu J."/>
            <person name="St-Pierre B."/>
            <person name="Chen S."/>
            <person name="Sun C."/>
        </authorList>
    </citation>
    <scope>NUCLEOTIDE SEQUENCE [LARGE SCALE GENOMIC DNA]</scope>
</reference>
<sequence>MERMVMKVHQKKVTKQPKTKKKPIKVVYISNPMKVNTSASEFRALVQELTGQDSDNIPDHDPTNKFSHIQSVGQEEEMKKGMEVISRTVPADDDDDDAVVAVGSRHHDDHHMQQTRCESDVSFEPLDQDDGHVFMADQMLENFTSNPWYESTHAHQEQLIETTLDSVM</sequence>
<evidence type="ECO:0000313" key="1">
    <source>
        <dbReference type="EMBL" id="KAI5663684.1"/>
    </source>
</evidence>
<protein>
    <submittedName>
        <fullName evidence="1">Uncharacterized protein</fullName>
    </submittedName>
</protein>
<dbReference type="EMBL" id="CM044705">
    <property type="protein sequence ID" value="KAI5663684.1"/>
    <property type="molecule type" value="Genomic_DNA"/>
</dbReference>
<gene>
    <name evidence="1" type="ORF">M9H77_23007</name>
</gene>
<comment type="caution">
    <text evidence="1">The sequence shown here is derived from an EMBL/GenBank/DDBJ whole genome shotgun (WGS) entry which is preliminary data.</text>
</comment>
<dbReference type="Proteomes" id="UP001060085">
    <property type="component" value="Linkage Group LG05"/>
</dbReference>
<name>A0ACC0AS18_CATRO</name>